<evidence type="ECO:0000259" key="3">
    <source>
        <dbReference type="Pfam" id="PF12657"/>
    </source>
</evidence>
<dbReference type="PANTHER" id="PTHR15496:SF2">
    <property type="entry name" value="GENERAL TRANSCRIPTION FACTOR 3C POLYPEPTIDE 4"/>
    <property type="match status" value="1"/>
</dbReference>
<dbReference type="InterPro" id="IPR044230">
    <property type="entry name" value="GTF3C4"/>
</dbReference>
<feature type="compositionally biased region" description="Basic residues" evidence="2">
    <location>
        <begin position="220"/>
        <end position="232"/>
    </location>
</feature>
<dbReference type="Proteomes" id="UP000823388">
    <property type="component" value="Chromosome 5N"/>
</dbReference>
<dbReference type="SUPFAM" id="SSF50978">
    <property type="entry name" value="WD40 repeat-like"/>
    <property type="match status" value="1"/>
</dbReference>
<feature type="repeat" description="WD" evidence="1">
    <location>
        <begin position="341"/>
        <end position="379"/>
    </location>
</feature>
<keyword evidence="6" id="KW-1185">Reference proteome</keyword>
<dbReference type="InterPro" id="IPR001680">
    <property type="entry name" value="WD40_rpt"/>
</dbReference>
<dbReference type="Pfam" id="PF12657">
    <property type="entry name" value="TFIIIC_delta"/>
    <property type="match status" value="1"/>
</dbReference>
<feature type="domain" description="Transcription factor IIIC 90kDa subunit N-terminal" evidence="3">
    <location>
        <begin position="82"/>
        <end position="148"/>
    </location>
</feature>
<dbReference type="InterPro" id="IPR015943">
    <property type="entry name" value="WD40/YVTN_repeat-like_dom_sf"/>
</dbReference>
<dbReference type="PANTHER" id="PTHR15496">
    <property type="entry name" value="GENERAL TRANSCRIPTION FACTOR 3C POLYPEPTIDE 4 FAMILY"/>
    <property type="match status" value="1"/>
</dbReference>
<dbReference type="AlphaFoldDB" id="A0A8T0S2L3"/>
<evidence type="ECO:0008006" key="7">
    <source>
        <dbReference type="Google" id="ProtNLM"/>
    </source>
</evidence>
<dbReference type="EMBL" id="CM029046">
    <property type="protein sequence ID" value="KAG2591485.1"/>
    <property type="molecule type" value="Genomic_DNA"/>
</dbReference>
<dbReference type="Pfam" id="PF12660">
    <property type="entry name" value="zf-TFIIIC"/>
    <property type="match status" value="1"/>
</dbReference>
<feature type="region of interest" description="Disordered" evidence="2">
    <location>
        <begin position="217"/>
        <end position="257"/>
    </location>
</feature>
<accession>A0A8T0S2L3</accession>
<proteinExistence type="predicted"/>
<evidence type="ECO:0000313" key="5">
    <source>
        <dbReference type="EMBL" id="KAG2591485.1"/>
    </source>
</evidence>
<reference evidence="5" key="1">
    <citation type="submission" date="2020-05" db="EMBL/GenBank/DDBJ databases">
        <title>WGS assembly of Panicum virgatum.</title>
        <authorList>
            <person name="Lovell J.T."/>
            <person name="Jenkins J."/>
            <person name="Shu S."/>
            <person name="Juenger T.E."/>
            <person name="Schmutz J."/>
        </authorList>
    </citation>
    <scope>NUCLEOTIDE SEQUENCE</scope>
    <source>
        <strain evidence="5">AP13</strain>
    </source>
</reference>
<dbReference type="SMART" id="SM00320">
    <property type="entry name" value="WD40"/>
    <property type="match status" value="5"/>
</dbReference>
<protein>
    <recommendedName>
        <fullName evidence="7">Transcription factor IIIC 90kDa subunit N-terminal domain-containing protein</fullName>
    </recommendedName>
</protein>
<dbReference type="Gene3D" id="2.130.10.10">
    <property type="entry name" value="YVTN repeat-like/Quinoprotein amine dehydrogenase"/>
    <property type="match status" value="2"/>
</dbReference>
<name>A0A8T0S2L3_PANVG</name>
<dbReference type="GO" id="GO:0006384">
    <property type="term" value="P:transcription initiation at RNA polymerase III promoter"/>
    <property type="evidence" value="ECO:0007669"/>
    <property type="project" value="InterPro"/>
</dbReference>
<evidence type="ECO:0000259" key="4">
    <source>
        <dbReference type="Pfam" id="PF12660"/>
    </source>
</evidence>
<dbReference type="FunFam" id="2.130.10.10:FF:001618">
    <property type="entry name" value="Transducin/WD40 repeat-like superfamily protein"/>
    <property type="match status" value="1"/>
</dbReference>
<gene>
    <name evidence="5" type="ORF">PVAP13_5NG448100</name>
</gene>
<dbReference type="PROSITE" id="PS50082">
    <property type="entry name" value="WD_REPEATS_2"/>
    <property type="match status" value="1"/>
</dbReference>
<dbReference type="GO" id="GO:0004402">
    <property type="term" value="F:histone acetyltransferase activity"/>
    <property type="evidence" value="ECO:0007669"/>
    <property type="project" value="InterPro"/>
</dbReference>
<dbReference type="InterPro" id="IPR036322">
    <property type="entry name" value="WD40_repeat_dom_sf"/>
</dbReference>
<sequence>MAPQYQAVTLIASPSYPNAIAWSSDNLVAVASGHIVTILNPAALDGPRGVVGLRRSDPFPIGVVNREDLFEPCLVPTCLARDAEPCARSISWSPQGFAPNSGCLLAVCTVDGHVKLYRSPIWEICDEWVQVADLSQLLFSYYKTINFGEDNGSHLTSLKNINTEETEVLGSTCELQDPLSRRDPGQRKRKPPRVDDYIYDGNKDDLDASNDADFSLKPCSKSKKKSSKKTAKHGQEPVSVNGQGSTGNSKASLSSNGGNKSLPLITAKQYACRDACLSSLVVAWSPLVSSSDKISCLLRHWCVLAVGSKSGNVYFWKLYKPEYYTIDAGVVNSDPMLIGVLQAHKSWVSAITWEVSSEGSSTSSLLLATGCSDGSVKIWLANIEGLNRCTNAEEVPFALVAKVTTDLSAPVSAISLAVPAGSQYEINLAIGRVSGSLETWTWNTCSSKIENTNACHAHDQVVKLHISLSWGMDGYCLYSCSQDNSARCWMYNGNHLEEIPVHTNFPESKESTDLSEVSDRCFGITLAPGGQMIAVVRGLDLNVLDQMYQARTQKAVVEFIWIGGQFVGIPLDRSIDVCNPQSSILSSSNFLWWGSNILWSLKKYENVEKGLALWDVVAALQGFKKYAPSFLETLMDMWISALFSGDPQCVSINAPSCSRHDMLPSVSLRKLHLLNIICRKVMLSNHVQLGPDAENGNDSKTEFWNTLLIRSERELRERLVGFTFAAVLKRTAYSFNGTSTENSWFPVGVAQMDSWVSMNDGEVHNQLKYLISRIKDLGNRINSACGYSVEETCPYCSAPVHFESADVAICRERHTLTRCRASMILCSVLQPVWHCVCCGGMVDKLPPQSFFAMQAPPLDANQDEGSLDLSGPAVPLCPFCGVLLQRSTPAFLLSTSPV</sequence>
<feature type="compositionally biased region" description="Polar residues" evidence="2">
    <location>
        <begin position="238"/>
        <end position="257"/>
    </location>
</feature>
<feature type="compositionally biased region" description="Basic and acidic residues" evidence="2">
    <location>
        <begin position="179"/>
        <end position="202"/>
    </location>
</feature>
<comment type="caution">
    <text evidence="5">The sequence shown here is derived from an EMBL/GenBank/DDBJ whole genome shotgun (WGS) entry which is preliminary data.</text>
</comment>
<organism evidence="5 6">
    <name type="scientific">Panicum virgatum</name>
    <name type="common">Blackwell switchgrass</name>
    <dbReference type="NCBI Taxonomy" id="38727"/>
    <lineage>
        <taxon>Eukaryota</taxon>
        <taxon>Viridiplantae</taxon>
        <taxon>Streptophyta</taxon>
        <taxon>Embryophyta</taxon>
        <taxon>Tracheophyta</taxon>
        <taxon>Spermatophyta</taxon>
        <taxon>Magnoliopsida</taxon>
        <taxon>Liliopsida</taxon>
        <taxon>Poales</taxon>
        <taxon>Poaceae</taxon>
        <taxon>PACMAD clade</taxon>
        <taxon>Panicoideae</taxon>
        <taxon>Panicodae</taxon>
        <taxon>Paniceae</taxon>
        <taxon>Panicinae</taxon>
        <taxon>Panicum</taxon>
        <taxon>Panicum sect. Hiantes</taxon>
    </lineage>
</organism>
<feature type="region of interest" description="Disordered" evidence="2">
    <location>
        <begin position="172"/>
        <end position="202"/>
    </location>
</feature>
<dbReference type="Pfam" id="PF00400">
    <property type="entry name" value="WD40"/>
    <property type="match status" value="2"/>
</dbReference>
<evidence type="ECO:0000313" key="6">
    <source>
        <dbReference type="Proteomes" id="UP000823388"/>
    </source>
</evidence>
<evidence type="ECO:0000256" key="1">
    <source>
        <dbReference type="PROSITE-ProRule" id="PRU00221"/>
    </source>
</evidence>
<dbReference type="GO" id="GO:0000127">
    <property type="term" value="C:transcription factor TFIIIC complex"/>
    <property type="evidence" value="ECO:0007669"/>
    <property type="project" value="InterPro"/>
</dbReference>
<dbReference type="InterPro" id="IPR024761">
    <property type="entry name" value="TFIIIC_delta_N"/>
</dbReference>
<feature type="domain" description="Transcription factor IIIC putative zinc-finger" evidence="4">
    <location>
        <begin position="787"/>
        <end position="845"/>
    </location>
</feature>
<dbReference type="InterPro" id="IPR024764">
    <property type="entry name" value="TFIIIC_Znf"/>
</dbReference>
<keyword evidence="1" id="KW-0853">WD repeat</keyword>
<evidence type="ECO:0000256" key="2">
    <source>
        <dbReference type="SAM" id="MobiDB-lite"/>
    </source>
</evidence>